<keyword evidence="1 5" id="KW-0489">Methyltransferase</keyword>
<organism evidence="5 6">
    <name type="scientific">Colletotrichum sublineola</name>
    <name type="common">Sorghum anthracnose fungus</name>
    <dbReference type="NCBI Taxonomy" id="1173701"/>
    <lineage>
        <taxon>Eukaryota</taxon>
        <taxon>Fungi</taxon>
        <taxon>Dikarya</taxon>
        <taxon>Ascomycota</taxon>
        <taxon>Pezizomycotina</taxon>
        <taxon>Sordariomycetes</taxon>
        <taxon>Hypocreomycetidae</taxon>
        <taxon>Glomerellales</taxon>
        <taxon>Glomerellaceae</taxon>
        <taxon>Colletotrichum</taxon>
        <taxon>Colletotrichum graminicola species complex</taxon>
    </lineage>
</organism>
<dbReference type="HOGENOM" id="CLU_005533_5_2_1"/>
<evidence type="ECO:0000256" key="3">
    <source>
        <dbReference type="ARBA" id="ARBA00022691"/>
    </source>
</evidence>
<dbReference type="Proteomes" id="UP000027238">
    <property type="component" value="Unassembled WGS sequence"/>
</dbReference>
<protein>
    <submittedName>
        <fullName evidence="5">Putative O-methyltransferase</fullName>
    </submittedName>
</protein>
<dbReference type="AlphaFoldDB" id="A0A066WZJ9"/>
<keyword evidence="3" id="KW-0949">S-adenosyl-L-methionine</keyword>
<keyword evidence="2 5" id="KW-0808">Transferase</keyword>
<evidence type="ECO:0000313" key="6">
    <source>
        <dbReference type="Proteomes" id="UP000027238"/>
    </source>
</evidence>
<gene>
    <name evidence="5" type="ORF">CSUB01_04650</name>
</gene>
<dbReference type="eggNOG" id="KOG3178">
    <property type="taxonomic scope" value="Eukaryota"/>
</dbReference>
<dbReference type="OMA" id="LIYWIRR"/>
<dbReference type="STRING" id="1173701.A0A066WZJ9"/>
<dbReference type="GO" id="GO:0008171">
    <property type="term" value="F:O-methyltransferase activity"/>
    <property type="evidence" value="ECO:0007669"/>
    <property type="project" value="InterPro"/>
</dbReference>
<feature type="domain" description="O-methyltransferase C-terminal" evidence="4">
    <location>
        <begin position="161"/>
        <end position="364"/>
    </location>
</feature>
<dbReference type="PANTHER" id="PTHR43712:SF16">
    <property type="entry name" value="O-METHYLTRANSFERASE ELCB"/>
    <property type="match status" value="1"/>
</dbReference>
<dbReference type="InterPro" id="IPR001077">
    <property type="entry name" value="COMT_C"/>
</dbReference>
<reference evidence="6" key="1">
    <citation type="journal article" date="2014" name="Genome Announc.">
        <title>Draft genome sequence of Colletotrichum sublineola, a destructive pathogen of cultivated sorghum.</title>
        <authorList>
            <person name="Baroncelli R."/>
            <person name="Sanz-Martin J.M."/>
            <person name="Rech G.E."/>
            <person name="Sukno S.A."/>
            <person name="Thon M.R."/>
        </authorList>
    </citation>
    <scope>NUCLEOTIDE SEQUENCE [LARGE SCALE GENOMIC DNA]</scope>
    <source>
        <strain evidence="6">TX430BB</strain>
    </source>
</reference>
<dbReference type="PANTHER" id="PTHR43712">
    <property type="entry name" value="PUTATIVE (AFU_ORTHOLOGUE AFUA_4G14580)-RELATED"/>
    <property type="match status" value="1"/>
</dbReference>
<evidence type="ECO:0000259" key="4">
    <source>
        <dbReference type="Pfam" id="PF00891"/>
    </source>
</evidence>
<dbReference type="InterPro" id="IPR029063">
    <property type="entry name" value="SAM-dependent_MTases_sf"/>
</dbReference>
<dbReference type="InterPro" id="IPR016461">
    <property type="entry name" value="COMT-like"/>
</dbReference>
<dbReference type="Gene3D" id="1.10.10.10">
    <property type="entry name" value="Winged helix-like DNA-binding domain superfamily/Winged helix DNA-binding domain"/>
    <property type="match status" value="1"/>
</dbReference>
<evidence type="ECO:0000256" key="2">
    <source>
        <dbReference type="ARBA" id="ARBA00022679"/>
    </source>
</evidence>
<keyword evidence="6" id="KW-1185">Reference proteome</keyword>
<proteinExistence type="predicted"/>
<dbReference type="InterPro" id="IPR036388">
    <property type="entry name" value="WH-like_DNA-bd_sf"/>
</dbReference>
<dbReference type="PROSITE" id="PS51683">
    <property type="entry name" value="SAM_OMT_II"/>
    <property type="match status" value="1"/>
</dbReference>
<dbReference type="EMBL" id="JMSE01001467">
    <property type="protein sequence ID" value="KDN60849.1"/>
    <property type="molecule type" value="Genomic_DNA"/>
</dbReference>
<dbReference type="OrthoDB" id="1535081at2759"/>
<sequence>MSSYSDSLSGLASQLSQLATSSSSDDEKNKEAVIIAQNVLHAAGGLMPDWVDRMTNVMQVVGLKLFLDWKAFDLIPLDNSVSYDHLARHLVADVSLVRRLSGVLIAGGILTQIDEDRVAHTEKSKSYLSGAPEHILTFLKLPEYFALYGRREPTTRIHTPYAFARGKPESEVWQIHEENPEQVKRTMKAMEMAQHFVPIEGIYDFSWVEAKLSEDAERPIFVDVGGGKGHAIKAILEENSFLPAERVILQDRKDVIEQVVAFKDPGLERVKLQAHDFHTEQPTKNALIYWIRRCLHDFGDEDSAKILSQLSDAMGSDSKVLVVEQVLRSPPSLMGAMTDFAMMNIGGKERTAVDWETLVARAGLRIEKIHGMNMKMQVIECVKV</sequence>
<comment type="caution">
    <text evidence="5">The sequence shown here is derived from an EMBL/GenBank/DDBJ whole genome shotgun (WGS) entry which is preliminary data.</text>
</comment>
<dbReference type="GO" id="GO:0032259">
    <property type="term" value="P:methylation"/>
    <property type="evidence" value="ECO:0007669"/>
    <property type="project" value="UniProtKB-KW"/>
</dbReference>
<dbReference type="Pfam" id="PF00891">
    <property type="entry name" value="Methyltransf_2"/>
    <property type="match status" value="1"/>
</dbReference>
<evidence type="ECO:0000313" key="5">
    <source>
        <dbReference type="EMBL" id="KDN60849.1"/>
    </source>
</evidence>
<evidence type="ECO:0000256" key="1">
    <source>
        <dbReference type="ARBA" id="ARBA00022603"/>
    </source>
</evidence>
<accession>A0A066WZJ9</accession>
<dbReference type="Gene3D" id="3.40.50.150">
    <property type="entry name" value="Vaccinia Virus protein VP39"/>
    <property type="match status" value="1"/>
</dbReference>
<dbReference type="SUPFAM" id="SSF53335">
    <property type="entry name" value="S-adenosyl-L-methionine-dependent methyltransferases"/>
    <property type="match status" value="1"/>
</dbReference>
<name>A0A066WZJ9_COLSU</name>